<feature type="coiled-coil region" evidence="2">
    <location>
        <begin position="159"/>
        <end position="186"/>
    </location>
</feature>
<sequence>MKRLTSLVILLLLVALLGGCGKKTVTQEEEALVPVEITTTQVADLAHTLNTTGEIVAGAEVTVAPKVTGRVAALHVKVGDKVSRGQVLFELDATESRNAKTLSEAGVGVARAGLNKAKQAVTDAELNYNRTKALYDSQAVSKAQFDQAESALSNARIGVQLAEEQLIQAEATLQNAQENYNNFTVTSPLSGLVASVQIENGELAGPQATALTVVQLDNVKVKLNLSENVIVSVKQGTEVPVTINSLNKTLKGTVASVGPKADPTTRAFPVEIRLNNEQGEIKAGMVAVLNLETGVSQGTIAIPADALLERNGQYWVFVVEDGKAKEITVKKGITSDKLVEIKEGLQEGQDVIVSGNHLVADGQKVRVVNSQGGASN</sequence>
<feature type="domain" description="CusB-like beta-barrel" evidence="4">
    <location>
        <begin position="221"/>
        <end position="293"/>
    </location>
</feature>
<evidence type="ECO:0000259" key="3">
    <source>
        <dbReference type="Pfam" id="PF25917"/>
    </source>
</evidence>
<dbReference type="InterPro" id="IPR058792">
    <property type="entry name" value="Beta-barrel_RND_2"/>
</dbReference>
<feature type="domain" description="YknX-like C-terminal permuted SH3-like" evidence="5">
    <location>
        <begin position="300"/>
        <end position="367"/>
    </location>
</feature>
<dbReference type="GO" id="GO:0015562">
    <property type="term" value="F:efflux transmembrane transporter activity"/>
    <property type="evidence" value="ECO:0007669"/>
    <property type="project" value="TreeGrafter"/>
</dbReference>
<evidence type="ECO:0000256" key="1">
    <source>
        <dbReference type="ARBA" id="ARBA00009477"/>
    </source>
</evidence>
<dbReference type="PROSITE" id="PS51257">
    <property type="entry name" value="PROKAR_LIPOPROTEIN"/>
    <property type="match status" value="1"/>
</dbReference>
<dbReference type="AlphaFoldDB" id="A0A354YXI0"/>
<name>A0A354YXI0_9FIRM</name>
<proteinExistence type="inferred from homology"/>
<dbReference type="EMBL" id="DNZF01000196">
    <property type="protein sequence ID" value="HBK54053.1"/>
    <property type="molecule type" value="Genomic_DNA"/>
</dbReference>
<dbReference type="Pfam" id="PF25989">
    <property type="entry name" value="YknX_C"/>
    <property type="match status" value="1"/>
</dbReference>
<evidence type="ECO:0000313" key="6">
    <source>
        <dbReference type="EMBL" id="HBK54053.1"/>
    </source>
</evidence>
<dbReference type="Gene3D" id="1.10.287.470">
    <property type="entry name" value="Helix hairpin bin"/>
    <property type="match status" value="1"/>
</dbReference>
<gene>
    <name evidence="6" type="ORF">DDZ44_08970</name>
</gene>
<protein>
    <submittedName>
        <fullName evidence="6">Efflux RND transporter periplasmic adaptor subunit</fullName>
    </submittedName>
</protein>
<dbReference type="Proteomes" id="UP000263273">
    <property type="component" value="Unassembled WGS sequence"/>
</dbReference>
<keyword evidence="2" id="KW-0175">Coiled coil</keyword>
<organism evidence="6 7">
    <name type="scientific">Syntrophomonas wolfei</name>
    <dbReference type="NCBI Taxonomy" id="863"/>
    <lineage>
        <taxon>Bacteria</taxon>
        <taxon>Bacillati</taxon>
        <taxon>Bacillota</taxon>
        <taxon>Clostridia</taxon>
        <taxon>Eubacteriales</taxon>
        <taxon>Syntrophomonadaceae</taxon>
        <taxon>Syntrophomonas</taxon>
    </lineage>
</organism>
<evidence type="ECO:0000259" key="5">
    <source>
        <dbReference type="Pfam" id="PF25989"/>
    </source>
</evidence>
<dbReference type="Pfam" id="PF25954">
    <property type="entry name" value="Beta-barrel_RND_2"/>
    <property type="match status" value="1"/>
</dbReference>
<feature type="domain" description="Multidrug resistance protein MdtA-like barrel-sandwich hybrid" evidence="3">
    <location>
        <begin position="60"/>
        <end position="213"/>
    </location>
</feature>
<reference evidence="6 7" key="1">
    <citation type="journal article" date="2018" name="Nat. Biotechnol.">
        <title>A standardized bacterial taxonomy based on genome phylogeny substantially revises the tree of life.</title>
        <authorList>
            <person name="Parks D.H."/>
            <person name="Chuvochina M."/>
            <person name="Waite D.W."/>
            <person name="Rinke C."/>
            <person name="Skarshewski A."/>
            <person name="Chaumeil P.A."/>
            <person name="Hugenholtz P."/>
        </authorList>
    </citation>
    <scope>NUCLEOTIDE SEQUENCE [LARGE SCALE GENOMIC DNA]</scope>
    <source>
        <strain evidence="6">UBA10948</strain>
    </source>
</reference>
<dbReference type="InterPro" id="IPR058625">
    <property type="entry name" value="MdtA-like_BSH"/>
</dbReference>
<dbReference type="SUPFAM" id="SSF111369">
    <property type="entry name" value="HlyD-like secretion proteins"/>
    <property type="match status" value="1"/>
</dbReference>
<dbReference type="GO" id="GO:1990281">
    <property type="term" value="C:efflux pump complex"/>
    <property type="evidence" value="ECO:0007669"/>
    <property type="project" value="TreeGrafter"/>
</dbReference>
<dbReference type="PANTHER" id="PTHR30469:SF33">
    <property type="entry name" value="SLR1207 PROTEIN"/>
    <property type="match status" value="1"/>
</dbReference>
<dbReference type="Gene3D" id="2.40.420.20">
    <property type="match status" value="1"/>
</dbReference>
<dbReference type="PANTHER" id="PTHR30469">
    <property type="entry name" value="MULTIDRUG RESISTANCE PROTEIN MDTA"/>
    <property type="match status" value="1"/>
</dbReference>
<accession>A0A354YXI0</accession>
<dbReference type="InterPro" id="IPR058637">
    <property type="entry name" value="YknX-like_C"/>
</dbReference>
<dbReference type="Gene3D" id="2.40.30.170">
    <property type="match status" value="1"/>
</dbReference>
<dbReference type="Pfam" id="PF25917">
    <property type="entry name" value="BSH_RND"/>
    <property type="match status" value="1"/>
</dbReference>
<evidence type="ECO:0000256" key="2">
    <source>
        <dbReference type="SAM" id="Coils"/>
    </source>
</evidence>
<comment type="caution">
    <text evidence="6">The sequence shown here is derived from an EMBL/GenBank/DDBJ whole genome shotgun (WGS) entry which is preliminary data.</text>
</comment>
<dbReference type="Gene3D" id="2.40.50.100">
    <property type="match status" value="1"/>
</dbReference>
<evidence type="ECO:0000259" key="4">
    <source>
        <dbReference type="Pfam" id="PF25954"/>
    </source>
</evidence>
<evidence type="ECO:0000313" key="7">
    <source>
        <dbReference type="Proteomes" id="UP000263273"/>
    </source>
</evidence>
<dbReference type="InterPro" id="IPR006143">
    <property type="entry name" value="RND_pump_MFP"/>
</dbReference>
<comment type="similarity">
    <text evidence="1">Belongs to the membrane fusion protein (MFP) (TC 8.A.1) family.</text>
</comment>
<dbReference type="NCBIfam" id="TIGR01730">
    <property type="entry name" value="RND_mfp"/>
    <property type="match status" value="1"/>
</dbReference>